<protein>
    <submittedName>
        <fullName evidence="1">Uncharacterized protein</fullName>
    </submittedName>
</protein>
<dbReference type="Proteomes" id="UP000298030">
    <property type="component" value="Unassembled WGS sequence"/>
</dbReference>
<evidence type="ECO:0000313" key="2">
    <source>
        <dbReference type="Proteomes" id="UP000298030"/>
    </source>
</evidence>
<evidence type="ECO:0000313" key="1">
    <source>
        <dbReference type="EMBL" id="TEB33647.1"/>
    </source>
</evidence>
<reference evidence="1 2" key="1">
    <citation type="journal article" date="2019" name="Nat. Ecol. Evol.">
        <title>Megaphylogeny resolves global patterns of mushroom evolution.</title>
        <authorList>
            <person name="Varga T."/>
            <person name="Krizsan K."/>
            <person name="Foldi C."/>
            <person name="Dima B."/>
            <person name="Sanchez-Garcia M."/>
            <person name="Sanchez-Ramirez S."/>
            <person name="Szollosi G.J."/>
            <person name="Szarkandi J.G."/>
            <person name="Papp V."/>
            <person name="Albert L."/>
            <person name="Andreopoulos W."/>
            <person name="Angelini C."/>
            <person name="Antonin V."/>
            <person name="Barry K.W."/>
            <person name="Bougher N.L."/>
            <person name="Buchanan P."/>
            <person name="Buyck B."/>
            <person name="Bense V."/>
            <person name="Catcheside P."/>
            <person name="Chovatia M."/>
            <person name="Cooper J."/>
            <person name="Damon W."/>
            <person name="Desjardin D."/>
            <person name="Finy P."/>
            <person name="Geml J."/>
            <person name="Haridas S."/>
            <person name="Hughes K."/>
            <person name="Justo A."/>
            <person name="Karasinski D."/>
            <person name="Kautmanova I."/>
            <person name="Kiss B."/>
            <person name="Kocsube S."/>
            <person name="Kotiranta H."/>
            <person name="LaButti K.M."/>
            <person name="Lechner B.E."/>
            <person name="Liimatainen K."/>
            <person name="Lipzen A."/>
            <person name="Lukacs Z."/>
            <person name="Mihaltcheva S."/>
            <person name="Morgado L.N."/>
            <person name="Niskanen T."/>
            <person name="Noordeloos M.E."/>
            <person name="Ohm R.A."/>
            <person name="Ortiz-Santana B."/>
            <person name="Ovrebo C."/>
            <person name="Racz N."/>
            <person name="Riley R."/>
            <person name="Savchenko A."/>
            <person name="Shiryaev A."/>
            <person name="Soop K."/>
            <person name="Spirin V."/>
            <person name="Szebenyi C."/>
            <person name="Tomsovsky M."/>
            <person name="Tulloss R.E."/>
            <person name="Uehling J."/>
            <person name="Grigoriev I.V."/>
            <person name="Vagvolgyi C."/>
            <person name="Papp T."/>
            <person name="Martin F.M."/>
            <person name="Miettinen O."/>
            <person name="Hibbett D.S."/>
            <person name="Nagy L.G."/>
        </authorList>
    </citation>
    <scope>NUCLEOTIDE SEQUENCE [LARGE SCALE GENOMIC DNA]</scope>
    <source>
        <strain evidence="1 2">FP101781</strain>
    </source>
</reference>
<comment type="caution">
    <text evidence="1">The sequence shown here is derived from an EMBL/GenBank/DDBJ whole genome shotgun (WGS) entry which is preliminary data.</text>
</comment>
<name>A0A4Y7THI8_COPMI</name>
<organism evidence="1 2">
    <name type="scientific">Coprinellus micaceus</name>
    <name type="common">Glistening ink-cap mushroom</name>
    <name type="synonym">Coprinus micaceus</name>
    <dbReference type="NCBI Taxonomy" id="71717"/>
    <lineage>
        <taxon>Eukaryota</taxon>
        <taxon>Fungi</taxon>
        <taxon>Dikarya</taxon>
        <taxon>Basidiomycota</taxon>
        <taxon>Agaricomycotina</taxon>
        <taxon>Agaricomycetes</taxon>
        <taxon>Agaricomycetidae</taxon>
        <taxon>Agaricales</taxon>
        <taxon>Agaricineae</taxon>
        <taxon>Psathyrellaceae</taxon>
        <taxon>Coprinellus</taxon>
    </lineage>
</organism>
<dbReference type="AlphaFoldDB" id="A0A4Y7THI8"/>
<proteinExistence type="predicted"/>
<sequence>MSDGTPKATTSCTWTIWTNCSPTSTAQALVPLFSLPGTVVGTEEDGIHQKFNAALARSYFSVFKEPTLQLNVLPGASSRAKLNIRSALWSHDPPTDRESSFLGAGPHPLARTHVPFPLYTHSVRASHYPTRSTYSTSITQARRSRCLPL</sequence>
<dbReference type="EMBL" id="QPFP01000012">
    <property type="protein sequence ID" value="TEB33647.1"/>
    <property type="molecule type" value="Genomic_DNA"/>
</dbReference>
<gene>
    <name evidence="1" type="ORF">FA13DRAFT_163758</name>
</gene>
<accession>A0A4Y7THI8</accession>
<keyword evidence="2" id="KW-1185">Reference proteome</keyword>